<protein>
    <recommendedName>
        <fullName evidence="3">YqaJ viral recombinase domain-containing protein</fullName>
    </recommendedName>
</protein>
<keyword evidence="2" id="KW-1185">Reference proteome</keyword>
<name>A0A835HQ11_9MAGN</name>
<evidence type="ECO:0000313" key="2">
    <source>
        <dbReference type="Proteomes" id="UP000631114"/>
    </source>
</evidence>
<evidence type="ECO:0008006" key="3">
    <source>
        <dbReference type="Google" id="ProtNLM"/>
    </source>
</evidence>
<dbReference type="AlphaFoldDB" id="A0A835HQ11"/>
<dbReference type="EMBL" id="JADFTS010000006">
    <property type="protein sequence ID" value="KAF9602103.1"/>
    <property type="molecule type" value="Genomic_DNA"/>
</dbReference>
<comment type="caution">
    <text evidence="1">The sequence shown here is derived from an EMBL/GenBank/DDBJ whole genome shotgun (WGS) entry which is preliminary data.</text>
</comment>
<dbReference type="Proteomes" id="UP000631114">
    <property type="component" value="Unassembled WGS sequence"/>
</dbReference>
<dbReference type="OrthoDB" id="421276at2759"/>
<accession>A0A835HQ11</accession>
<sequence length="177" mass="19910">MSFGRRKYLHHMVIQLLLQPRLLWIGECSMRLQRSKGTKASLVEMCWLLRVCHPCGRKVSVAWGLSDGLLEGCPGGGVLEVKCPYNKGKPELGLPWETMPFYYMPQGTDVFGEGRRCKGPHAKRTHRQTGLIIEESEVGSGGKVALQGNRQIAMADSMYVYTSLKDSTVYYHFESIV</sequence>
<gene>
    <name evidence="1" type="ORF">IFM89_024870</name>
</gene>
<reference evidence="1 2" key="1">
    <citation type="submission" date="2020-10" db="EMBL/GenBank/DDBJ databases">
        <title>The Coptis chinensis genome and diversification of protoberbering-type alkaloids.</title>
        <authorList>
            <person name="Wang B."/>
            <person name="Shu S."/>
            <person name="Song C."/>
            <person name="Liu Y."/>
        </authorList>
    </citation>
    <scope>NUCLEOTIDE SEQUENCE [LARGE SCALE GENOMIC DNA]</scope>
    <source>
        <strain evidence="1">HL-2020</strain>
        <tissue evidence="1">Leaf</tissue>
    </source>
</reference>
<evidence type="ECO:0000313" key="1">
    <source>
        <dbReference type="EMBL" id="KAF9602103.1"/>
    </source>
</evidence>
<organism evidence="1 2">
    <name type="scientific">Coptis chinensis</name>
    <dbReference type="NCBI Taxonomy" id="261450"/>
    <lineage>
        <taxon>Eukaryota</taxon>
        <taxon>Viridiplantae</taxon>
        <taxon>Streptophyta</taxon>
        <taxon>Embryophyta</taxon>
        <taxon>Tracheophyta</taxon>
        <taxon>Spermatophyta</taxon>
        <taxon>Magnoliopsida</taxon>
        <taxon>Ranunculales</taxon>
        <taxon>Ranunculaceae</taxon>
        <taxon>Coptidoideae</taxon>
        <taxon>Coptis</taxon>
    </lineage>
</organism>
<proteinExistence type="predicted"/>